<accession>A0A7V8FWP4</accession>
<dbReference type="EMBL" id="WNDX01000064">
    <property type="protein sequence ID" value="KAF1043212.1"/>
    <property type="molecule type" value="Genomic_DNA"/>
</dbReference>
<sequence length="64" mass="6929">MQQAGGAIGDDVDPACQADPFAPSGVTATQILVHHEEFAAYTRKLELLQRRWVNYSAALQGDAK</sequence>
<organism evidence="2 3">
    <name type="scientific">Herbaspirillum frisingense</name>
    <dbReference type="NCBI Taxonomy" id="92645"/>
    <lineage>
        <taxon>Bacteria</taxon>
        <taxon>Pseudomonadati</taxon>
        <taxon>Pseudomonadota</taxon>
        <taxon>Betaproteobacteria</taxon>
        <taxon>Burkholderiales</taxon>
        <taxon>Oxalobacteraceae</taxon>
        <taxon>Herbaspirillum</taxon>
    </lineage>
</organism>
<evidence type="ECO:0000313" key="3">
    <source>
        <dbReference type="Proteomes" id="UP000462435"/>
    </source>
</evidence>
<feature type="region of interest" description="Disordered" evidence="1">
    <location>
        <begin position="1"/>
        <end position="20"/>
    </location>
</feature>
<evidence type="ECO:0000313" key="2">
    <source>
        <dbReference type="EMBL" id="KAF1043212.1"/>
    </source>
</evidence>
<gene>
    <name evidence="2" type="ORF">GAK35_02304</name>
</gene>
<protein>
    <submittedName>
        <fullName evidence="2">Uncharacterized protein</fullName>
    </submittedName>
</protein>
<proteinExistence type="predicted"/>
<name>A0A7V8FWP4_9BURK</name>
<reference evidence="3" key="1">
    <citation type="journal article" date="2020" name="MBio">
        <title>Horizontal gene transfer to a defensive symbiont with a reduced genome amongst a multipartite beetle microbiome.</title>
        <authorList>
            <person name="Waterworth S.C."/>
            <person name="Florez L.V."/>
            <person name="Rees E.R."/>
            <person name="Hertweck C."/>
            <person name="Kaltenpoth M."/>
            <person name="Kwan J.C."/>
        </authorList>
    </citation>
    <scope>NUCLEOTIDE SEQUENCE [LARGE SCALE GENOMIC DNA]</scope>
</reference>
<dbReference type="Proteomes" id="UP000462435">
    <property type="component" value="Unassembled WGS sequence"/>
</dbReference>
<comment type="caution">
    <text evidence="2">The sequence shown here is derived from an EMBL/GenBank/DDBJ whole genome shotgun (WGS) entry which is preliminary data.</text>
</comment>
<evidence type="ECO:0000256" key="1">
    <source>
        <dbReference type="SAM" id="MobiDB-lite"/>
    </source>
</evidence>
<dbReference type="AlphaFoldDB" id="A0A7V8FWP4"/>